<gene>
    <name evidence="1" type="ORF">UFOVP978_36</name>
</gene>
<reference evidence="1" key="1">
    <citation type="submission" date="2020-05" db="EMBL/GenBank/DDBJ databases">
        <authorList>
            <person name="Chiriac C."/>
            <person name="Salcher M."/>
            <person name="Ghai R."/>
            <person name="Kavagutti S V."/>
        </authorList>
    </citation>
    <scope>NUCLEOTIDE SEQUENCE</scope>
</reference>
<organism evidence="1">
    <name type="scientific">uncultured Caudovirales phage</name>
    <dbReference type="NCBI Taxonomy" id="2100421"/>
    <lineage>
        <taxon>Viruses</taxon>
        <taxon>Duplodnaviria</taxon>
        <taxon>Heunggongvirae</taxon>
        <taxon>Uroviricota</taxon>
        <taxon>Caudoviricetes</taxon>
        <taxon>Peduoviridae</taxon>
        <taxon>Maltschvirus</taxon>
        <taxon>Maltschvirus maltsch</taxon>
    </lineage>
</organism>
<accession>A0A6J5Q562</accession>
<protein>
    <recommendedName>
        <fullName evidence="2">Tail protein</fullName>
    </recommendedName>
</protein>
<dbReference type="EMBL" id="LR796937">
    <property type="protein sequence ID" value="CAB4176485.1"/>
    <property type="molecule type" value="Genomic_DNA"/>
</dbReference>
<sequence>MPIKYRYLTYDILSNTILADLPFTDVSFGETLNNAGSFNGNLSMFGIDDLNRDVLEVVKCGILVEADGEIIWNGIIWTVSADASAQRVRVGAEGTWSYFSHRMIRASTAERYIDEEFPRIGLVGPAYDGLDPFTIAQEVVKYVQSETIFGGNANIHVETQNTTSGVTIETYEIPSDSYASASSVVEDVSGMWDKGFDFRIIARWQGGKLVKTFVTGYPHLGGRTGHVFELGKNIITINETINGKELATMVVGTGEGSGQNQLVTFYSEPGSTYPVIDVTKHWPRIEDEMPLAWLTIAAARRRRVPLANPSITTNDTLFPDFTKIIPGDEVYVKVDYGFIQISGYYRILGYDCSPGNDGNTNIRLDLVPTELFDE</sequence>
<proteinExistence type="predicted"/>
<name>A0A6J5Q562_9CAUD</name>
<evidence type="ECO:0008006" key="2">
    <source>
        <dbReference type="Google" id="ProtNLM"/>
    </source>
</evidence>
<evidence type="ECO:0000313" key="1">
    <source>
        <dbReference type="EMBL" id="CAB4176485.1"/>
    </source>
</evidence>